<sequence>MNTNDRNQQYLLECLLKSRLPTGGMAFTGLWKIRPDFTPVSLTLLSSLLRHIHQNAGTDYDTLAQSHEGRNFLRTVAAYLAEYVARHSGASYSWDEEGGARFGRWTFRPLAMVKARLEGDERPVALDGALWQAFRMSDDADCGRMSAFALECYAQRRNLPGGLAYGEDLAALELPGGEGSLKNIDELVILIRERENIGEDNYTRHFSGVEAGNFLYLLAFFTVRALGETQNAAPEWFNRSQLARMGGRRIRAEGLEDSMFARIARRPVPVFHLLRDAFCGGLSLADWAQHGFQAAQPAAAGEIVPDNPNQLARRLIDIVLEGAPRDGSRLPEPAYLDALRSVVRPDYSLRSLVQLDKLLAEIHAGGPDMDEFLARPDNQAFVYFCACYLARTAAELSANTLKLLTYQEAQAQLPELPPEWYTRLCAQIGSGVFFPLGRIIEQLFYPASSAGCVNFAKELQRNHRGTVSIRTALAEPSEAVLPDLWRKPLLQAGFAAAFALHERLPLAGAGSLKLLTPALFTPAGIQWRMSRLSAGSVQESVQNGYRQLQDNPQQLPHQVLSFEGHANLPRGRFHAVMVEVRSYRGRTLNLSAVVPFIADENGRPFIGSLAVSSTDFRTPGEAAAAADVIYKGMDDFQAPELGKRWWRGFYRKNL</sequence>
<name>A0ABS9NLY2_9NEIS</name>
<comment type="caution">
    <text evidence="1">The sequence shown here is derived from an EMBL/GenBank/DDBJ whole genome shotgun (WGS) entry which is preliminary data.</text>
</comment>
<dbReference type="Proteomes" id="UP001298424">
    <property type="component" value="Unassembled WGS sequence"/>
</dbReference>
<organism evidence="1 2">
    <name type="scientific">Kingella pumchi</name>
    <dbReference type="NCBI Taxonomy" id="2779506"/>
    <lineage>
        <taxon>Bacteria</taxon>
        <taxon>Pseudomonadati</taxon>
        <taxon>Pseudomonadota</taxon>
        <taxon>Betaproteobacteria</taxon>
        <taxon>Neisseriales</taxon>
        <taxon>Neisseriaceae</taxon>
        <taxon>Kingella</taxon>
    </lineage>
</organism>
<reference evidence="1 2" key="1">
    <citation type="submission" date="2022-02" db="EMBL/GenBank/DDBJ databases">
        <title>Genome sequence data of Kingella unionensis sp. nov. strain CICC 24913 (CCUG 75125).</title>
        <authorList>
            <person name="Xiao M."/>
        </authorList>
    </citation>
    <scope>NUCLEOTIDE SEQUENCE [LARGE SCALE GENOMIC DNA]</scope>
    <source>
        <strain evidence="1 2">CICC 24913</strain>
    </source>
</reference>
<proteinExistence type="predicted"/>
<protein>
    <submittedName>
        <fullName evidence="1">Uncharacterized protein</fullName>
    </submittedName>
</protein>
<accession>A0ABS9NLY2</accession>
<evidence type="ECO:0000313" key="2">
    <source>
        <dbReference type="Proteomes" id="UP001298424"/>
    </source>
</evidence>
<evidence type="ECO:0000313" key="1">
    <source>
        <dbReference type="EMBL" id="MCG6503809.1"/>
    </source>
</evidence>
<gene>
    <name evidence="1" type="ORF">MB824_04755</name>
</gene>
<keyword evidence="2" id="KW-1185">Reference proteome</keyword>
<dbReference type="EMBL" id="JAKOOW010000021">
    <property type="protein sequence ID" value="MCG6503809.1"/>
    <property type="molecule type" value="Genomic_DNA"/>
</dbReference>
<dbReference type="RefSeq" id="WP_238746413.1">
    <property type="nucleotide sequence ID" value="NZ_JAKOOW010000021.1"/>
</dbReference>